<dbReference type="EMBL" id="CM029054">
    <property type="protein sequence ID" value="KAG2536493.1"/>
    <property type="molecule type" value="Genomic_DNA"/>
</dbReference>
<name>A0A8T0MJI6_PANVG</name>
<reference evidence="1" key="1">
    <citation type="submission" date="2020-05" db="EMBL/GenBank/DDBJ databases">
        <title>WGS assembly of Panicum virgatum.</title>
        <authorList>
            <person name="Lovell J.T."/>
            <person name="Jenkins J."/>
            <person name="Shu S."/>
            <person name="Juenger T.E."/>
            <person name="Schmutz J."/>
        </authorList>
    </citation>
    <scope>NUCLEOTIDE SEQUENCE</scope>
    <source>
        <strain evidence="1">AP13</strain>
    </source>
</reference>
<evidence type="ECO:0000313" key="1">
    <source>
        <dbReference type="EMBL" id="KAG2536493.1"/>
    </source>
</evidence>
<dbReference type="Proteomes" id="UP000823388">
    <property type="component" value="Chromosome 9N"/>
</dbReference>
<sequence>MSQKNVNLCWNIRGLNAAARRASVRNTVTSSGATIVCQETKIAHWSTHLVVDTLGQRFARKYMAFLASGTRGGILIAVDEIFFNPHNCSTTEYTVSADITLLL</sequence>
<dbReference type="SUPFAM" id="SSF56219">
    <property type="entry name" value="DNase I-like"/>
    <property type="match status" value="1"/>
</dbReference>
<proteinExistence type="predicted"/>
<dbReference type="AlphaFoldDB" id="A0A8T0MJI6"/>
<comment type="caution">
    <text evidence="1">The sequence shown here is derived from an EMBL/GenBank/DDBJ whole genome shotgun (WGS) entry which is preliminary data.</text>
</comment>
<dbReference type="InterPro" id="IPR036691">
    <property type="entry name" value="Endo/exonu/phosph_ase_sf"/>
</dbReference>
<organism evidence="1 2">
    <name type="scientific">Panicum virgatum</name>
    <name type="common">Blackwell switchgrass</name>
    <dbReference type="NCBI Taxonomy" id="38727"/>
    <lineage>
        <taxon>Eukaryota</taxon>
        <taxon>Viridiplantae</taxon>
        <taxon>Streptophyta</taxon>
        <taxon>Embryophyta</taxon>
        <taxon>Tracheophyta</taxon>
        <taxon>Spermatophyta</taxon>
        <taxon>Magnoliopsida</taxon>
        <taxon>Liliopsida</taxon>
        <taxon>Poales</taxon>
        <taxon>Poaceae</taxon>
        <taxon>PACMAD clade</taxon>
        <taxon>Panicoideae</taxon>
        <taxon>Panicodae</taxon>
        <taxon>Paniceae</taxon>
        <taxon>Panicinae</taxon>
        <taxon>Panicum</taxon>
        <taxon>Panicum sect. Hiantes</taxon>
    </lineage>
</organism>
<gene>
    <name evidence="1" type="ORF">PVAP13_9NG191873</name>
</gene>
<evidence type="ECO:0000313" key="2">
    <source>
        <dbReference type="Proteomes" id="UP000823388"/>
    </source>
</evidence>
<protein>
    <submittedName>
        <fullName evidence="1">Uncharacterized protein</fullName>
    </submittedName>
</protein>
<keyword evidence="2" id="KW-1185">Reference proteome</keyword>
<accession>A0A8T0MJI6</accession>